<dbReference type="RefSeq" id="WP_016454886.1">
    <property type="nucleotide sequence ID" value="NZ_KE150269.1"/>
</dbReference>
<feature type="transmembrane region" description="Helical" evidence="1">
    <location>
        <begin position="314"/>
        <end position="332"/>
    </location>
</feature>
<accession>S2W6Y5</accession>
<evidence type="ECO:0000313" key="3">
    <source>
        <dbReference type="Proteomes" id="UP000014417"/>
    </source>
</evidence>
<reference evidence="2 3" key="1">
    <citation type="submission" date="2013-04" db="EMBL/GenBank/DDBJ databases">
        <title>The Genome Sequence of Propionimicrobium lymphophilum ACS-093-V-SCH5.</title>
        <authorList>
            <consortium name="The Broad Institute Genomics Platform"/>
            <person name="Earl A."/>
            <person name="Ward D."/>
            <person name="Feldgarden M."/>
            <person name="Gevers D."/>
            <person name="Saerens B."/>
            <person name="Vaneechoutte M."/>
            <person name="Walker B."/>
            <person name="Young S."/>
            <person name="Zeng Q."/>
            <person name="Gargeya S."/>
            <person name="Fitzgerald M."/>
            <person name="Haas B."/>
            <person name="Abouelleil A."/>
            <person name="Allen A.W."/>
            <person name="Alvarado L."/>
            <person name="Arachchi H.M."/>
            <person name="Berlin A.M."/>
            <person name="Chapman S.B."/>
            <person name="Gainer-Dewar J."/>
            <person name="Goldberg J."/>
            <person name="Griggs A."/>
            <person name="Gujja S."/>
            <person name="Hansen M."/>
            <person name="Howarth C."/>
            <person name="Imamovic A."/>
            <person name="Ireland A."/>
            <person name="Larimer J."/>
            <person name="McCowan C."/>
            <person name="Murphy C."/>
            <person name="Pearson M."/>
            <person name="Poon T.W."/>
            <person name="Priest M."/>
            <person name="Roberts A."/>
            <person name="Saif S."/>
            <person name="Shea T."/>
            <person name="Sisk P."/>
            <person name="Sykes S."/>
            <person name="Wortman J."/>
            <person name="Nusbaum C."/>
            <person name="Birren B."/>
        </authorList>
    </citation>
    <scope>NUCLEOTIDE SEQUENCE [LARGE SCALE GENOMIC DNA]</scope>
    <source>
        <strain evidence="2 3">ACS-093-V-SCH5</strain>
    </source>
</reference>
<protein>
    <recommendedName>
        <fullName evidence="4">Glycosyltransferase RgtA/B/C/D-like domain-containing protein</fullName>
    </recommendedName>
</protein>
<organism evidence="2 3">
    <name type="scientific">Propionimicrobium lymphophilum ACS-093-V-SCH5</name>
    <dbReference type="NCBI Taxonomy" id="883161"/>
    <lineage>
        <taxon>Bacteria</taxon>
        <taxon>Bacillati</taxon>
        <taxon>Actinomycetota</taxon>
        <taxon>Actinomycetes</taxon>
        <taxon>Propionibacteriales</taxon>
        <taxon>Propionibacteriaceae</taxon>
        <taxon>Propionimicrobium</taxon>
    </lineage>
</organism>
<sequence>MIKRKIIEEISWAKLSIWGAATILWLYLWKTPIWSIDDLYFATRSENPYGKFTFHQFLDQAIYDLGERNGRTADLLGQIIFSAGPFVGPIMAIICISFSVTFYLAIIKFSNIANARHAELLKNITSLTAVSIPFVIHAYDSTIAGSTIFFMSATVGYVLGGTFLFSVIVLSISLIERNNFSFKMCAFLVVLIPVTSTHHENLAVGVIAFFVATLIFYPKVLSNIKFIVLAIYGILVGSLRMLFPGMWARSSIVGELLPASEASFVKRHTVYVIRMLEEDIVDTPAFYVLLVLAFFVYLKYGVTKICMKKKKMLIGGYVTAVILLFGLSWKLSSMSYFARSGTEGILSVYSSVTALAFMFTALALLFFMLVIFLVERNSAKNASCAIAFVTALGLFVIPAYMGISQGRPVFNGYSAILLVSLILVFNSFDDVINLLKLVPLLVISGLVAPVVSSAPNFVDNMTKNMNAWGAVNDQISKVRSNDLDTVLFPKDLPVPSFSTNYAGSREESTGDRLRLYYGLPENTVFKWS</sequence>
<dbReference type="HOGENOM" id="CLU_504019_0_0_11"/>
<evidence type="ECO:0008006" key="4">
    <source>
        <dbReference type="Google" id="ProtNLM"/>
    </source>
</evidence>
<keyword evidence="3" id="KW-1185">Reference proteome</keyword>
<proteinExistence type="predicted"/>
<feature type="transmembrane region" description="Helical" evidence="1">
    <location>
        <begin position="437"/>
        <end position="458"/>
    </location>
</feature>
<keyword evidence="1" id="KW-1133">Transmembrane helix</keyword>
<comment type="caution">
    <text evidence="2">The sequence shown here is derived from an EMBL/GenBank/DDBJ whole genome shotgun (WGS) entry which is preliminary data.</text>
</comment>
<dbReference type="EMBL" id="AGZR01000001">
    <property type="protein sequence ID" value="EPD33990.1"/>
    <property type="molecule type" value="Genomic_DNA"/>
</dbReference>
<keyword evidence="1" id="KW-0812">Transmembrane</keyword>
<dbReference type="OrthoDB" id="5198416at2"/>
<feature type="transmembrane region" description="Helical" evidence="1">
    <location>
        <begin position="148"/>
        <end position="173"/>
    </location>
</feature>
<evidence type="ECO:0000256" key="1">
    <source>
        <dbReference type="SAM" id="Phobius"/>
    </source>
</evidence>
<dbReference type="AlphaFoldDB" id="S2W6Y5"/>
<dbReference type="PATRIC" id="fig|883161.3.peg.21"/>
<feature type="transmembrane region" description="Helical" evidence="1">
    <location>
        <begin position="352"/>
        <end position="373"/>
    </location>
</feature>
<feature type="transmembrane region" description="Helical" evidence="1">
    <location>
        <begin position="385"/>
        <end position="403"/>
    </location>
</feature>
<feature type="transmembrane region" description="Helical" evidence="1">
    <location>
        <begin position="202"/>
        <end position="220"/>
    </location>
</feature>
<evidence type="ECO:0000313" key="2">
    <source>
        <dbReference type="EMBL" id="EPD33990.1"/>
    </source>
</evidence>
<feature type="transmembrane region" description="Helical" evidence="1">
    <location>
        <begin position="180"/>
        <end position="196"/>
    </location>
</feature>
<keyword evidence="1" id="KW-0472">Membrane</keyword>
<feature type="transmembrane region" description="Helical" evidence="1">
    <location>
        <begin position="86"/>
        <end position="107"/>
    </location>
</feature>
<feature type="transmembrane region" description="Helical" evidence="1">
    <location>
        <begin position="409"/>
        <end position="425"/>
    </location>
</feature>
<feature type="transmembrane region" description="Helical" evidence="1">
    <location>
        <begin position="12"/>
        <end position="29"/>
    </location>
</feature>
<feature type="transmembrane region" description="Helical" evidence="1">
    <location>
        <begin position="227"/>
        <end position="247"/>
    </location>
</feature>
<feature type="transmembrane region" description="Helical" evidence="1">
    <location>
        <begin position="284"/>
        <end position="302"/>
    </location>
</feature>
<feature type="transmembrane region" description="Helical" evidence="1">
    <location>
        <begin position="119"/>
        <end position="136"/>
    </location>
</feature>
<gene>
    <name evidence="2" type="ORF">HMPREF9306_00023</name>
</gene>
<dbReference type="Proteomes" id="UP000014417">
    <property type="component" value="Unassembled WGS sequence"/>
</dbReference>
<name>S2W6Y5_9ACTN</name>